<dbReference type="Proteomes" id="UP001499967">
    <property type="component" value="Unassembled WGS sequence"/>
</dbReference>
<protein>
    <recommendedName>
        <fullName evidence="4">Adhesin</fullName>
    </recommendedName>
</protein>
<dbReference type="RefSeq" id="WP_343945886.1">
    <property type="nucleotide sequence ID" value="NZ_BAAAHP010000234.1"/>
</dbReference>
<feature type="transmembrane region" description="Helical" evidence="1">
    <location>
        <begin position="12"/>
        <end position="34"/>
    </location>
</feature>
<sequence length="259" mass="27201">MPAPAAPAQAHPAVVAAAVLLVVLVCGTGAFGLLSEVVTRTVERTDTFTPTAGRVTIDADGDVSLEPSPDGQVHVRTVVRTGLDEPRVVHESRASGIRLSATCREFLAVRCDARHELLVPSAIDVVVDGGWGDVVASGLRGPLSVQRDTGDITVVDHIGPLDLRSRLGEITGDDLRADVLRVESQADDVRVELLNAPRSADVTSDFGEVDVAVPADTAYRIDAASDVGEERVLVPTDPASPHTLRAVSDTGDVTVRSTR</sequence>
<accession>A0ABN1NC75</accession>
<gene>
    <name evidence="2" type="ORF">GCM10009559_68350</name>
</gene>
<keyword evidence="1" id="KW-1133">Transmembrane helix</keyword>
<keyword evidence="3" id="KW-1185">Reference proteome</keyword>
<comment type="caution">
    <text evidence="2">The sequence shown here is derived from an EMBL/GenBank/DDBJ whole genome shotgun (WGS) entry which is preliminary data.</text>
</comment>
<reference evidence="2 3" key="1">
    <citation type="journal article" date="2019" name="Int. J. Syst. Evol. Microbiol.">
        <title>The Global Catalogue of Microorganisms (GCM) 10K type strain sequencing project: providing services to taxonomists for standard genome sequencing and annotation.</title>
        <authorList>
            <consortium name="The Broad Institute Genomics Platform"/>
            <consortium name="The Broad Institute Genome Sequencing Center for Infectious Disease"/>
            <person name="Wu L."/>
            <person name="Ma J."/>
        </authorList>
    </citation>
    <scope>NUCLEOTIDE SEQUENCE [LARGE SCALE GENOMIC DNA]</scope>
    <source>
        <strain evidence="2 3">JCM 11117</strain>
    </source>
</reference>
<organism evidence="2 3">
    <name type="scientific">Pseudonocardia zijingensis</name>
    <dbReference type="NCBI Taxonomy" id="153376"/>
    <lineage>
        <taxon>Bacteria</taxon>
        <taxon>Bacillati</taxon>
        <taxon>Actinomycetota</taxon>
        <taxon>Actinomycetes</taxon>
        <taxon>Pseudonocardiales</taxon>
        <taxon>Pseudonocardiaceae</taxon>
        <taxon>Pseudonocardia</taxon>
    </lineage>
</organism>
<name>A0ABN1NC75_9PSEU</name>
<evidence type="ECO:0000313" key="2">
    <source>
        <dbReference type="EMBL" id="GAA0901613.1"/>
    </source>
</evidence>
<keyword evidence="1" id="KW-0812">Transmembrane</keyword>
<evidence type="ECO:0000313" key="3">
    <source>
        <dbReference type="Proteomes" id="UP001499967"/>
    </source>
</evidence>
<dbReference type="EMBL" id="BAAAHP010000234">
    <property type="protein sequence ID" value="GAA0901613.1"/>
    <property type="molecule type" value="Genomic_DNA"/>
</dbReference>
<proteinExistence type="predicted"/>
<evidence type="ECO:0000256" key="1">
    <source>
        <dbReference type="SAM" id="Phobius"/>
    </source>
</evidence>
<keyword evidence="1" id="KW-0472">Membrane</keyword>
<evidence type="ECO:0008006" key="4">
    <source>
        <dbReference type="Google" id="ProtNLM"/>
    </source>
</evidence>